<dbReference type="Proteomes" id="UP000005239">
    <property type="component" value="Unassembled WGS sequence"/>
</dbReference>
<dbReference type="GO" id="GO:0000768">
    <property type="term" value="P:syncytium formation by plasma membrane fusion"/>
    <property type="evidence" value="ECO:0000318"/>
    <property type="project" value="GO_Central"/>
</dbReference>
<dbReference type="AlphaFoldDB" id="A0A2A6BZE7"/>
<reference evidence="2" key="1">
    <citation type="journal article" date="2008" name="Nat. Genet.">
        <title>The Pristionchus pacificus genome provides a unique perspective on nematode lifestyle and parasitism.</title>
        <authorList>
            <person name="Dieterich C."/>
            <person name="Clifton S.W."/>
            <person name="Schuster L.N."/>
            <person name="Chinwalla A."/>
            <person name="Delehaunty K."/>
            <person name="Dinkelacker I."/>
            <person name="Fulton L."/>
            <person name="Fulton R."/>
            <person name="Godfrey J."/>
            <person name="Minx P."/>
            <person name="Mitreva M."/>
            <person name="Roeseler W."/>
            <person name="Tian H."/>
            <person name="Witte H."/>
            <person name="Yang S.P."/>
            <person name="Wilson R.K."/>
            <person name="Sommer R.J."/>
        </authorList>
    </citation>
    <scope>NUCLEOTIDE SEQUENCE [LARGE SCALE GENOMIC DNA]</scope>
    <source>
        <strain evidence="2">PS312</strain>
    </source>
</reference>
<evidence type="ECO:0000313" key="1">
    <source>
        <dbReference type="EnsemblMetazoa" id="PPA08211.1"/>
    </source>
</evidence>
<reference evidence="1" key="2">
    <citation type="submission" date="2022-06" db="UniProtKB">
        <authorList>
            <consortium name="EnsemblMetazoa"/>
        </authorList>
    </citation>
    <scope>IDENTIFICATION</scope>
    <source>
        <strain evidence="1">PS312</strain>
    </source>
</reference>
<organism evidence="1 2">
    <name type="scientific">Pristionchus pacificus</name>
    <name type="common">Parasitic nematode worm</name>
    <dbReference type="NCBI Taxonomy" id="54126"/>
    <lineage>
        <taxon>Eukaryota</taxon>
        <taxon>Metazoa</taxon>
        <taxon>Ecdysozoa</taxon>
        <taxon>Nematoda</taxon>
        <taxon>Chromadorea</taxon>
        <taxon>Rhabditida</taxon>
        <taxon>Rhabditina</taxon>
        <taxon>Diplogasteromorpha</taxon>
        <taxon>Diplogasteroidea</taxon>
        <taxon>Neodiplogasteridae</taxon>
        <taxon>Pristionchus</taxon>
    </lineage>
</organism>
<dbReference type="Pfam" id="PF14884">
    <property type="entry name" value="EFF-AFF"/>
    <property type="match status" value="1"/>
</dbReference>
<sequence>MGRIRYLVLFLFPLISSSIHDSLPQCSDLMYIQGEVYSHSSSSSLSFNLTTSSTMGLHQTACLEIPTGLNGSSLLHSLTFERVEQLHPVTSFYQFAYPLVTAKCICDCPGGGSHCNQQDYQYRNCTDGSTCYRTYHASQSSEGCFVGGQAEVCCDIRVEPYNNEIYSAVKIGQPDTNIIMRYRQFEKEDGGKLILIHEKPITVPLNKGPSRMETGGTSRMIISVTGSGPSKVLPTNDLYFAREGTTELRGGVRLNEVGDSSIEKLGWLRKNEKGWSVPNGVIKITQAHHVKVVNCKEQRFLSALNADQYVSSEDGKKQLHISYGHPLTDWVWVESAVYEDRMVRVRHAEGTTIEIRMGSEKRPYVRRDLSHLGWFDGEITVDTLSQHILNITFHESKGTLLGNVFSSEARERTDYSFSVTIGDRLNSYYIAASIDSTVNSRRYVCFYPTGESNKKNERCKWFPFKSTPISTPPPVAGLLPQKGECATCNEFGPQAFLQYLNPSNWLEDGVNLKMIAVVILEGLIFILILYVIIMIVTKCLIPLIRCSLYVPKPFHRGCSKV</sequence>
<dbReference type="EnsemblMetazoa" id="PPA08211.1">
    <property type="protein sequence ID" value="PPA08211.1"/>
    <property type="gene ID" value="WBGene00097765"/>
</dbReference>
<dbReference type="InterPro" id="IPR029213">
    <property type="entry name" value="Fusogen_EFF/AFF"/>
</dbReference>
<dbReference type="Gene3D" id="2.60.40.3980">
    <property type="entry name" value="Cell-cell fusogen EFF/AFF, domain 3"/>
    <property type="match status" value="1"/>
</dbReference>
<dbReference type="Gene3D" id="2.60.98.60">
    <property type="entry name" value="Cell-cell fusogen EFF/AFF, domain 1"/>
    <property type="match status" value="2"/>
</dbReference>
<dbReference type="InterPro" id="IPR043076">
    <property type="entry name" value="Fusogen_EFF/AFF_dom3"/>
</dbReference>
<dbReference type="PANTHER" id="PTHR37415">
    <property type="entry name" value="EFF-1A"/>
    <property type="match status" value="1"/>
</dbReference>
<accession>A0A2A6BZE7</accession>
<proteinExistence type="predicted"/>
<dbReference type="GO" id="GO:0044291">
    <property type="term" value="C:cell-cell contact zone"/>
    <property type="evidence" value="ECO:0000318"/>
    <property type="project" value="GO_Central"/>
</dbReference>
<protein>
    <submittedName>
        <fullName evidence="1">Uncharacterized protein</fullName>
    </submittedName>
</protein>
<dbReference type="PANTHER" id="PTHR37415:SF1">
    <property type="entry name" value="CELL FUSION PROTEIN AFF-1"/>
    <property type="match status" value="1"/>
</dbReference>
<dbReference type="OrthoDB" id="5916841at2759"/>
<keyword evidence="2" id="KW-1185">Reference proteome</keyword>
<evidence type="ECO:0000313" key="2">
    <source>
        <dbReference type="Proteomes" id="UP000005239"/>
    </source>
</evidence>
<name>A0A2A6BZE7_PRIPA</name>
<accession>A0A8R1U6D9</accession>
<gene>
    <name evidence="1" type="primary">WBGene00097765</name>
</gene>